<dbReference type="CDD" id="cd10170">
    <property type="entry name" value="ASKHA_NBD_HSP70"/>
    <property type="match status" value="1"/>
</dbReference>
<feature type="compositionally biased region" description="Low complexity" evidence="1">
    <location>
        <begin position="588"/>
        <end position="608"/>
    </location>
</feature>
<evidence type="ECO:0000313" key="3">
    <source>
        <dbReference type="Proteomes" id="UP000799439"/>
    </source>
</evidence>
<sequence length="608" mass="68055">MAKSFQPDIVVGIDIGQTCSGVAYSVGPDWSEPHNLNRWPSQDGIQKADKVATRVGYDIKTGKLINWGFESDFGSNHIEVREQFKLTLDPEYEDDRGITSNDSKRWYADYLSCLYREIQKFFDSSLPNWRSCHVEYIFSTPTTWANPAMIASIEDIIRAAGFANTDRQSLRMGLTEAEAAAIEASSTQYRAGDIFLICDAGGGTTDVNILEVKSAGQRIQLEPLDHVEGVPIGSTLIDFRMSQHIVQRLFLIQGHLEGNPYYLADEMLRGKFEIVKHSFPNPVVPEFTLDVKGLSGTHSFPEAGIINSKMSISRIVLKDIFDEQLAKIFELIDNRLDLMQQETPTKQVSYIILSGGLGSSPYFYEELQKRYQKGIGFSSPVTSSIRMMKVLEPQLAVVRGLVRGRTQQLAATASERGDVFRLRRCRNSFGVVIRAPYDATMHSQIPCTIDPKDQSRWAEDLVDWFIKRGEAFVPEDGVRRAYCASIPPGSQNSPRRVRIVMSTLPPDQLPTCATQAGCKDVASVEYKLTENDMKLKNRQIWKIGRKFWRARFTFVTKFGPADVRFQILGSQGLLSSDHDDLKVDFMDPSSPSVGSVGSNGPGLSLDLK</sequence>
<feature type="region of interest" description="Disordered" evidence="1">
    <location>
        <begin position="586"/>
        <end position="608"/>
    </location>
</feature>
<protein>
    <submittedName>
        <fullName evidence="2">Actin-like ATPase domain-containing protein</fullName>
    </submittedName>
</protein>
<proteinExistence type="predicted"/>
<name>A0A9P4ML34_9PEZI</name>
<accession>A0A9P4ML34</accession>
<dbReference type="OrthoDB" id="2394218at2759"/>
<evidence type="ECO:0000313" key="2">
    <source>
        <dbReference type="EMBL" id="KAF2156898.1"/>
    </source>
</evidence>
<dbReference type="AlphaFoldDB" id="A0A9P4ML34"/>
<dbReference type="InterPro" id="IPR043129">
    <property type="entry name" value="ATPase_NBD"/>
</dbReference>
<dbReference type="Gene3D" id="3.30.420.40">
    <property type="match status" value="2"/>
</dbReference>
<dbReference type="Proteomes" id="UP000799439">
    <property type="component" value="Unassembled WGS sequence"/>
</dbReference>
<dbReference type="Gene3D" id="3.90.640.10">
    <property type="entry name" value="Actin, Chain A, domain 4"/>
    <property type="match status" value="1"/>
</dbReference>
<dbReference type="PANTHER" id="PTHR42749">
    <property type="entry name" value="CELL SHAPE-DETERMINING PROTEIN MREB"/>
    <property type="match status" value="1"/>
</dbReference>
<organism evidence="2 3">
    <name type="scientific">Myriangium duriaei CBS 260.36</name>
    <dbReference type="NCBI Taxonomy" id="1168546"/>
    <lineage>
        <taxon>Eukaryota</taxon>
        <taxon>Fungi</taxon>
        <taxon>Dikarya</taxon>
        <taxon>Ascomycota</taxon>
        <taxon>Pezizomycotina</taxon>
        <taxon>Dothideomycetes</taxon>
        <taxon>Dothideomycetidae</taxon>
        <taxon>Myriangiales</taxon>
        <taxon>Myriangiaceae</taxon>
        <taxon>Myriangium</taxon>
    </lineage>
</organism>
<keyword evidence="3" id="KW-1185">Reference proteome</keyword>
<evidence type="ECO:0000256" key="1">
    <source>
        <dbReference type="SAM" id="MobiDB-lite"/>
    </source>
</evidence>
<reference evidence="2" key="1">
    <citation type="journal article" date="2020" name="Stud. Mycol.">
        <title>101 Dothideomycetes genomes: a test case for predicting lifestyles and emergence of pathogens.</title>
        <authorList>
            <person name="Haridas S."/>
            <person name="Albert R."/>
            <person name="Binder M."/>
            <person name="Bloem J."/>
            <person name="Labutti K."/>
            <person name="Salamov A."/>
            <person name="Andreopoulos B."/>
            <person name="Baker S."/>
            <person name="Barry K."/>
            <person name="Bills G."/>
            <person name="Bluhm B."/>
            <person name="Cannon C."/>
            <person name="Castanera R."/>
            <person name="Culley D."/>
            <person name="Daum C."/>
            <person name="Ezra D."/>
            <person name="Gonzalez J."/>
            <person name="Henrissat B."/>
            <person name="Kuo A."/>
            <person name="Liang C."/>
            <person name="Lipzen A."/>
            <person name="Lutzoni F."/>
            <person name="Magnuson J."/>
            <person name="Mondo S."/>
            <person name="Nolan M."/>
            <person name="Ohm R."/>
            <person name="Pangilinan J."/>
            <person name="Park H.-J."/>
            <person name="Ramirez L."/>
            <person name="Alfaro M."/>
            <person name="Sun H."/>
            <person name="Tritt A."/>
            <person name="Yoshinaga Y."/>
            <person name="Zwiers L.-H."/>
            <person name="Turgeon B."/>
            <person name="Goodwin S."/>
            <person name="Spatafora J."/>
            <person name="Crous P."/>
            <person name="Grigoriev I."/>
        </authorList>
    </citation>
    <scope>NUCLEOTIDE SEQUENCE</scope>
    <source>
        <strain evidence="2">CBS 260.36</strain>
    </source>
</reference>
<dbReference type="PANTHER" id="PTHR42749:SF1">
    <property type="entry name" value="CELL SHAPE-DETERMINING PROTEIN MREB"/>
    <property type="match status" value="1"/>
</dbReference>
<gene>
    <name evidence="2" type="ORF">K461DRAFT_263870</name>
</gene>
<dbReference type="SUPFAM" id="SSF53067">
    <property type="entry name" value="Actin-like ATPase domain"/>
    <property type="match status" value="1"/>
</dbReference>
<dbReference type="EMBL" id="ML996081">
    <property type="protein sequence ID" value="KAF2156898.1"/>
    <property type="molecule type" value="Genomic_DNA"/>
</dbReference>
<comment type="caution">
    <text evidence="2">The sequence shown here is derived from an EMBL/GenBank/DDBJ whole genome shotgun (WGS) entry which is preliminary data.</text>
</comment>